<comment type="subcellular location">
    <subcellularLocation>
        <location evidence="1">Cell membrane</location>
        <topology evidence="1">Single-pass membrane protein</topology>
    </subcellularLocation>
</comment>
<gene>
    <name evidence="11" type="ordered locus">Nther_1790</name>
</gene>
<evidence type="ECO:0000256" key="10">
    <source>
        <dbReference type="SAM" id="Phobius"/>
    </source>
</evidence>
<dbReference type="Proteomes" id="UP000001683">
    <property type="component" value="Chromosome"/>
</dbReference>
<evidence type="ECO:0000256" key="4">
    <source>
        <dbReference type="ARBA" id="ARBA00022475"/>
    </source>
</evidence>
<evidence type="ECO:0000256" key="9">
    <source>
        <dbReference type="ARBA" id="ARBA00023136"/>
    </source>
</evidence>
<keyword evidence="7 10" id="KW-1133">Transmembrane helix</keyword>
<keyword evidence="8" id="KW-0811">Translocation</keyword>
<organism evidence="11 12">
    <name type="scientific">Natranaerobius thermophilus (strain ATCC BAA-1301 / DSM 18059 / JW/NM-WN-LF)</name>
    <dbReference type="NCBI Taxonomy" id="457570"/>
    <lineage>
        <taxon>Bacteria</taxon>
        <taxon>Bacillati</taxon>
        <taxon>Bacillota</taxon>
        <taxon>Clostridia</taxon>
        <taxon>Natranaerobiales</taxon>
        <taxon>Natranaerobiaceae</taxon>
        <taxon>Natranaerobius</taxon>
    </lineage>
</organism>
<keyword evidence="3" id="KW-0813">Transport</keyword>
<dbReference type="KEGG" id="nth:Nther_1790"/>
<evidence type="ECO:0000256" key="8">
    <source>
        <dbReference type="ARBA" id="ARBA00023010"/>
    </source>
</evidence>
<evidence type="ECO:0000256" key="2">
    <source>
        <dbReference type="ARBA" id="ARBA00006742"/>
    </source>
</evidence>
<dbReference type="STRING" id="457570.Nther_1790"/>
<reference evidence="11 12" key="1">
    <citation type="submission" date="2008-04" db="EMBL/GenBank/DDBJ databases">
        <title>Complete sequence of chromosome of Natranaerobius thermophilus JW/NM-WN-LF.</title>
        <authorList>
            <consortium name="US DOE Joint Genome Institute"/>
            <person name="Copeland A."/>
            <person name="Lucas S."/>
            <person name="Lapidus A."/>
            <person name="Glavina del Rio T."/>
            <person name="Dalin E."/>
            <person name="Tice H."/>
            <person name="Bruce D."/>
            <person name="Goodwin L."/>
            <person name="Pitluck S."/>
            <person name="Chertkov O."/>
            <person name="Brettin T."/>
            <person name="Detter J.C."/>
            <person name="Han C."/>
            <person name="Kuske C.R."/>
            <person name="Schmutz J."/>
            <person name="Larimer F."/>
            <person name="Land M."/>
            <person name="Hauser L."/>
            <person name="Kyrpides N."/>
            <person name="Lykidis A."/>
            <person name="Mesbah N.M."/>
            <person name="Wiegel J."/>
        </authorList>
    </citation>
    <scope>NUCLEOTIDE SEQUENCE [LARGE SCALE GENOMIC DNA]</scope>
    <source>
        <strain evidence="12">ATCC BAA-1301 / DSM 18059 / JW/NM-WN-LF</strain>
    </source>
</reference>
<keyword evidence="6" id="KW-0653">Protein transport</keyword>
<dbReference type="PANTHER" id="PTHR33909">
    <property type="entry name" value="SEC TRANSLOCON ACCESSORY COMPLEX SUBUNIT YAJC"/>
    <property type="match status" value="1"/>
</dbReference>
<dbReference type="GO" id="GO:0005886">
    <property type="term" value="C:plasma membrane"/>
    <property type="evidence" value="ECO:0007669"/>
    <property type="project" value="UniProtKB-SubCell"/>
</dbReference>
<dbReference type="GO" id="GO:0015031">
    <property type="term" value="P:protein transport"/>
    <property type="evidence" value="ECO:0007669"/>
    <property type="project" value="UniProtKB-KW"/>
</dbReference>
<protein>
    <submittedName>
        <fullName evidence="11">Preprotein translocase, YajC subunit</fullName>
    </submittedName>
</protein>
<dbReference type="eggNOG" id="COG1862">
    <property type="taxonomic scope" value="Bacteria"/>
</dbReference>
<evidence type="ECO:0000256" key="6">
    <source>
        <dbReference type="ARBA" id="ARBA00022927"/>
    </source>
</evidence>
<dbReference type="Pfam" id="PF02699">
    <property type="entry name" value="YajC"/>
    <property type="match status" value="1"/>
</dbReference>
<keyword evidence="12" id="KW-1185">Reference proteome</keyword>
<evidence type="ECO:0000256" key="3">
    <source>
        <dbReference type="ARBA" id="ARBA00022448"/>
    </source>
</evidence>
<comment type="similarity">
    <text evidence="2">Belongs to the YajC family.</text>
</comment>
<dbReference type="AlphaFoldDB" id="B2A5K7"/>
<evidence type="ECO:0000313" key="11">
    <source>
        <dbReference type="EMBL" id="ACB85362.1"/>
    </source>
</evidence>
<dbReference type="PRINTS" id="PR01853">
    <property type="entry name" value="YAJCTRNLCASE"/>
</dbReference>
<feature type="transmembrane region" description="Helical" evidence="10">
    <location>
        <begin position="6"/>
        <end position="23"/>
    </location>
</feature>
<name>B2A5K7_NATTJ</name>
<keyword evidence="9 10" id="KW-0472">Membrane</keyword>
<dbReference type="InterPro" id="IPR003849">
    <property type="entry name" value="Preprotein_translocase_YajC"/>
</dbReference>
<dbReference type="InParanoid" id="B2A5K7"/>
<evidence type="ECO:0000313" key="12">
    <source>
        <dbReference type="Proteomes" id="UP000001683"/>
    </source>
</evidence>
<proteinExistence type="inferred from homology"/>
<evidence type="ECO:0000256" key="1">
    <source>
        <dbReference type="ARBA" id="ARBA00004162"/>
    </source>
</evidence>
<keyword evidence="5 10" id="KW-0812">Transmembrane</keyword>
<dbReference type="SMART" id="SM01323">
    <property type="entry name" value="YajC"/>
    <property type="match status" value="1"/>
</dbReference>
<keyword evidence="4" id="KW-1003">Cell membrane</keyword>
<dbReference type="OrthoDB" id="9800132at2"/>
<evidence type="ECO:0000256" key="7">
    <source>
        <dbReference type="ARBA" id="ARBA00022989"/>
    </source>
</evidence>
<dbReference type="EMBL" id="CP001034">
    <property type="protein sequence ID" value="ACB85362.1"/>
    <property type="molecule type" value="Genomic_DNA"/>
</dbReference>
<dbReference type="NCBIfam" id="TIGR00739">
    <property type="entry name" value="yajC"/>
    <property type="match status" value="1"/>
</dbReference>
<dbReference type="RefSeq" id="WP_012448229.1">
    <property type="nucleotide sequence ID" value="NC_010718.1"/>
</dbReference>
<evidence type="ECO:0000256" key="5">
    <source>
        <dbReference type="ARBA" id="ARBA00022692"/>
    </source>
</evidence>
<accession>B2A5K7</accession>
<dbReference type="HOGENOM" id="CLU_116157_5_2_9"/>
<reference evidence="11 12" key="2">
    <citation type="journal article" date="2011" name="J. Bacteriol.">
        <title>Complete genome sequence of the anaerobic, halophilic alkalithermophile Natranaerobius thermophilus JW/NM-WN-LF.</title>
        <authorList>
            <person name="Zhao B."/>
            <person name="Mesbah N.M."/>
            <person name="Dalin E."/>
            <person name="Goodwin L."/>
            <person name="Nolan M."/>
            <person name="Pitluck S."/>
            <person name="Chertkov O."/>
            <person name="Brettin T.S."/>
            <person name="Han J."/>
            <person name="Larimer F.W."/>
            <person name="Land M.L."/>
            <person name="Hauser L."/>
            <person name="Kyrpides N."/>
            <person name="Wiegel J."/>
        </authorList>
    </citation>
    <scope>NUCLEOTIDE SEQUENCE [LARGE SCALE GENOMIC DNA]</scope>
    <source>
        <strain evidence="12">ATCC BAA-1301 / DSM 18059 / JW/NM-WN-LF</strain>
    </source>
</reference>
<dbReference type="PANTHER" id="PTHR33909:SF1">
    <property type="entry name" value="SEC TRANSLOCON ACCESSORY COMPLEX SUBUNIT YAJC"/>
    <property type="match status" value="1"/>
</dbReference>
<dbReference type="FunCoup" id="B2A5K7">
    <property type="interactions" value="233"/>
</dbReference>
<sequence>MPEVVGSFLPLIILIAIFYFLLIRPQQKQQRERQEMLDNLKKNDKVITIGGIHGTIKDIKEDQLTLKIAENLSITMSKFGIQSVVNDENK</sequence>